<dbReference type="GO" id="GO:0004672">
    <property type="term" value="F:protein kinase activity"/>
    <property type="evidence" value="ECO:0007669"/>
    <property type="project" value="InterPro"/>
</dbReference>
<feature type="region of interest" description="Disordered" evidence="1">
    <location>
        <begin position="720"/>
        <end position="741"/>
    </location>
</feature>
<evidence type="ECO:0000313" key="3">
    <source>
        <dbReference type="EMBL" id="GLW73436.1"/>
    </source>
</evidence>
<evidence type="ECO:0000313" key="4">
    <source>
        <dbReference type="Proteomes" id="UP001165041"/>
    </source>
</evidence>
<feature type="domain" description="Protein kinase" evidence="2">
    <location>
        <begin position="2421"/>
        <end position="2691"/>
    </location>
</feature>
<dbReference type="Gene3D" id="1.10.510.10">
    <property type="entry name" value="Transferase(Phosphotransferase) domain 1"/>
    <property type="match status" value="1"/>
</dbReference>
<dbReference type="InterPro" id="IPR000719">
    <property type="entry name" value="Prot_kinase_dom"/>
</dbReference>
<organism evidence="3 4">
    <name type="scientific">Kitasatospora phosalacinea</name>
    <dbReference type="NCBI Taxonomy" id="2065"/>
    <lineage>
        <taxon>Bacteria</taxon>
        <taxon>Bacillati</taxon>
        <taxon>Actinomycetota</taxon>
        <taxon>Actinomycetes</taxon>
        <taxon>Kitasatosporales</taxon>
        <taxon>Streptomycetaceae</taxon>
        <taxon>Kitasatospora</taxon>
    </lineage>
</organism>
<dbReference type="SUPFAM" id="SSF48452">
    <property type="entry name" value="TPR-like"/>
    <property type="match status" value="2"/>
</dbReference>
<dbReference type="Gene3D" id="3.40.50.300">
    <property type="entry name" value="P-loop containing nucleotide triphosphate hydrolases"/>
    <property type="match status" value="1"/>
</dbReference>
<feature type="compositionally biased region" description="Low complexity" evidence="1">
    <location>
        <begin position="1376"/>
        <end position="1389"/>
    </location>
</feature>
<feature type="region of interest" description="Disordered" evidence="1">
    <location>
        <begin position="378"/>
        <end position="398"/>
    </location>
</feature>
<gene>
    <name evidence="3" type="ORF">Kpho02_57350</name>
</gene>
<dbReference type="InterPro" id="IPR008271">
    <property type="entry name" value="Ser/Thr_kinase_AS"/>
</dbReference>
<proteinExistence type="predicted"/>
<dbReference type="PROSITE" id="PS00108">
    <property type="entry name" value="PROTEIN_KINASE_ST"/>
    <property type="match status" value="1"/>
</dbReference>
<name>A0A9W6QDG2_9ACTN</name>
<dbReference type="InterPro" id="IPR027417">
    <property type="entry name" value="P-loop_NTPase"/>
</dbReference>
<sequence>MSDAVAWPSAVEGWAASIAADGPGERGLATVAAPVAVVVAREAIFHAHAVAPEKSLAVGHVESLANAFTAADPDGVGALLDFWHFAWTGRFATGAFLSDEALPHALKLLLQPIVSAGGRPALQAAQSGLLHEARRRLTAEVQEAAAANRVMGRELFLRPLQAFTEEGPESCLLLVRSPADAVKSINNALLKPLTMGGVRYQQTIDTAARVAARMREVVDLTDLVRQSPPPAAVRPGADETDRLPSPARALLPLVLLDLAEGEPVPFDVQPVLDLLEEHLAPLDTEEALRPALALGETGRTGGVVAEAQTHLASIRSRLDGVARHVGDSPELLELLEEVRAEVVRGRTGQVESFLELARPLVQRGRRLERTRALNERLAELGAGGAEPDDEEQGGEAGAAAARLAAIVDTAQRTPDEEAASQLLDMVEEMVQQLAPVRSARRPAAGGAASFKVPPVVLQVELLEDPWHPMLARALRSAADPRRAAELFEELAATGSGPVHRAGAVCALGWSVLDGRPEDALRQHGRFAGLLGRSAASYWNEGCARAALGDLDGAVAAFDAVARLGDSPPHLAVQPVLDLYRAAGHPCPFRPPPKGGTPPDVRIDVLTAQRFEVTAKQLRLNGRTPDAELLLEALTEVAPMAPGRSLLMKIYREEHRLGDAERFVARMSARGAVDWMLEFDLALVAVDSGDTRRVEELRAQLARSGAPAQHLQQLDRRIANSGRPASAPVPPPRSGPARAQDPALPPVLLHEDLLLPASDTLPEGLRAALVRTDSPLEAAHAFAAWSADAPGPAARAAAAACAVGWACRAGGADLAVDWADTLLPPDPSGWMLWNRACALALSQDAEGAARVLEQALDGGDQPPAAVWPLAAKFLAAAGRPVPPPAHGATASGPRPLVRIASSTVQQYESLAKKLHTADRRADAEALLRALVEAAPRAPGRLLLMRIWREARRLDDALDLVARRRALGEEDWRLCYEAGLVAVAAGRQSTALDMRRRAVLLGGPVDWIAQLDRRIGVPGGRPVAPPTAGSHTPSPEQRVVQYALNGPQYKAALLEAVRRLLDEQGPAALLRVARQLEQTAPWACLTLLGLVVDRVAEQPDHELPAGLVEQTLAGGDAKLAERLAAVLEELGDHAEAARLLTEAAEWCRPAQLPRIWHRVVGLLRAAGQHGEAERLAAATRPPLPDLPVRPAPDRSVPLRPRLTHLVPSAPADGGTSALHRAQESEQLLGPAGAADAWCAAVEAGHVVAYPHALGALVLGERAEEALELYRRHADRLWIGAASAWNVAAAYARLGLLEAAADTLELQARISHWTAPDPEEKAQLEQIFRALGRPSPGGLIAGRNASTPVGTAPPAAPRPPVRESPERPADPPAGPPADPLADPAREAPAAPAALPPRVKPGEWEDRATAEALRRRLVLSGPGSPGFAELIRDVRTLCSPLVDGLAGEAERFVHPAVRSITPEHLDRTVPAARAAFVAGLEAAGAGRWHEAERAWRTAYDAQPRNEVIAADLALALLRTGQPGLARQLVDGFLFSTVFIRPRTATAHALGGSTAAVEELARMRTEDLGLGRTELALAQAGLELHHLEDPGAAARTLLSVATERPPGLGRMFAVVALLLGHDAGDGPLVEQAHRCLVRQMPHVNEIVHHALQARRPDHLMLVPGLLRGAHLDKVANARSEELRRDQPSHRRLRLMRSLLEQRRGTSPEARWLYARMLWQDGDSQQAAQAYREVALELSVRPGRPRLATAVEEWIQAARGSGDPAAHRDALGTKQDLGLPMRTRELEILRGDDVAHESLLLDLNAEVAALEAADVVQAPLETGHRLERVAESLRSVAHGGQDVGNVDRLVEVWNHQLAQDITDEEGRGRLMALRRQALDLCGRVGDPTLREVVRRVSKVTYRLWEESGRLLLPARVEAAFTVSEAELWRHGEGPLHVRLTVELQEDHGLLRIDWNGSLDVEVELLRGRQQVVFRVDELCGVDRVELDLALFRPGEDAPESLKVAYPVEVRSERGLGEHGFHPSIPADERMHVPRESELAELRNNYSNRRAATVRFLHGPRQVGKTTLARSLTAHPLPADPAEWPLPGVVAVDVNGELWIPGESPPLWTWLAEVIADQLEKSWPAGVHRPERLPDSGHGFRKWLTGIRFEGVAEWRLLLMIDEFQRLLDRVKEAGKSIAHLGDQLRGMAADPAVPLLLLTLGSCSFESLKARLVPHDSTLTDEIKAFAVGFMEPDQARMIFRRGFDDSILIQQAAVERLVAYTGGYPFHVHCMGERLATQLAHRRASILTPEDVEFAARLLLEDPDVIRPIADLQGEPGIERAVSHLLEHETVPDEPTIGDDAVEMDTDPEVDRGLDRIKELGLIRRDGHSDWVWSNLLIYRWLKERHARQQLRARRRAAEPPGPGTAPEPEPHRDEDPAEALRRAGFVLGEALGHQLVDGFAAARKVTLNGRAAVAKLLNPTGDPDTREALQARFDALQESVSSGVPRLLRECGTVHDRWFVFEWTEGTTLGDRVRQYDRLRYEWRQAVGWVVEAADIVARAYREGGLTHGDLKPDNLVLAPDGRVTVLDWGGGNLGGRVSPVFATQSCDENYASPEQRTLDLGEPRGVLAADDAYLLAATLFELVHPERRRFSHCRDEPPDPFEPDGRPPLDDHFRAIRRNAALSLSAILREALSPVPAHRFDSAEELAAELRSVLRT</sequence>
<reference evidence="3" key="1">
    <citation type="submission" date="2023-02" db="EMBL/GenBank/DDBJ databases">
        <title>Kitasatospora phosalacinea NBRC 14627.</title>
        <authorList>
            <person name="Ichikawa N."/>
            <person name="Sato H."/>
            <person name="Tonouchi N."/>
        </authorList>
    </citation>
    <scope>NUCLEOTIDE SEQUENCE</scope>
    <source>
        <strain evidence="3">NBRC 14627</strain>
    </source>
</reference>
<protein>
    <recommendedName>
        <fullName evidence="2">Protein kinase domain-containing protein</fullName>
    </recommendedName>
</protein>
<dbReference type="PROSITE" id="PS50011">
    <property type="entry name" value="PROTEIN_KINASE_DOM"/>
    <property type="match status" value="1"/>
</dbReference>
<comment type="caution">
    <text evidence="3">The sequence shown here is derived from an EMBL/GenBank/DDBJ whole genome shotgun (WGS) entry which is preliminary data.</text>
</comment>
<feature type="region of interest" description="Disordered" evidence="1">
    <location>
        <begin position="2387"/>
        <end position="2412"/>
    </location>
</feature>
<evidence type="ECO:0000256" key="1">
    <source>
        <dbReference type="SAM" id="MobiDB-lite"/>
    </source>
</evidence>
<dbReference type="SUPFAM" id="SSF52540">
    <property type="entry name" value="P-loop containing nucleoside triphosphate hydrolases"/>
    <property type="match status" value="1"/>
</dbReference>
<dbReference type="Proteomes" id="UP001165041">
    <property type="component" value="Unassembled WGS sequence"/>
</dbReference>
<dbReference type="SMART" id="SM00220">
    <property type="entry name" value="S_TKc"/>
    <property type="match status" value="1"/>
</dbReference>
<dbReference type="SUPFAM" id="SSF56112">
    <property type="entry name" value="Protein kinase-like (PK-like)"/>
    <property type="match status" value="1"/>
</dbReference>
<dbReference type="InterPro" id="IPR011009">
    <property type="entry name" value="Kinase-like_dom_sf"/>
</dbReference>
<feature type="region of interest" description="Disordered" evidence="1">
    <location>
        <begin position="1336"/>
        <end position="1399"/>
    </location>
</feature>
<feature type="compositionally biased region" description="Basic and acidic residues" evidence="1">
    <location>
        <begin position="1357"/>
        <end position="1366"/>
    </location>
</feature>
<accession>A0A9W6QDG2</accession>
<dbReference type="GO" id="GO:0005524">
    <property type="term" value="F:ATP binding"/>
    <property type="evidence" value="ECO:0007669"/>
    <property type="project" value="InterPro"/>
</dbReference>
<dbReference type="RefSeq" id="WP_285739083.1">
    <property type="nucleotide sequence ID" value="NZ_BSSA01000025.1"/>
</dbReference>
<evidence type="ECO:0000259" key="2">
    <source>
        <dbReference type="PROSITE" id="PS50011"/>
    </source>
</evidence>
<dbReference type="Gene3D" id="1.25.40.10">
    <property type="entry name" value="Tetratricopeptide repeat domain"/>
    <property type="match status" value="2"/>
</dbReference>
<dbReference type="EMBL" id="BSSA01000025">
    <property type="protein sequence ID" value="GLW73436.1"/>
    <property type="molecule type" value="Genomic_DNA"/>
</dbReference>
<dbReference type="InterPro" id="IPR011990">
    <property type="entry name" value="TPR-like_helical_dom_sf"/>
</dbReference>